<feature type="compositionally biased region" description="Low complexity" evidence="1">
    <location>
        <begin position="209"/>
        <end position="231"/>
    </location>
</feature>
<proteinExistence type="predicted"/>
<feature type="region of interest" description="Disordered" evidence="1">
    <location>
        <begin position="169"/>
        <end position="236"/>
    </location>
</feature>
<gene>
    <name evidence="2" type="ORF">FB567DRAFT_591560</name>
</gene>
<keyword evidence="3" id="KW-1185">Reference proteome</keyword>
<evidence type="ECO:0000313" key="3">
    <source>
        <dbReference type="Proteomes" id="UP000813461"/>
    </source>
</evidence>
<evidence type="ECO:0000313" key="2">
    <source>
        <dbReference type="EMBL" id="KAH7088143.1"/>
    </source>
</evidence>
<accession>A0A8K0R9F6</accession>
<reference evidence="2" key="1">
    <citation type="journal article" date="2021" name="Nat. Commun.">
        <title>Genetic determinants of endophytism in the Arabidopsis root mycobiome.</title>
        <authorList>
            <person name="Mesny F."/>
            <person name="Miyauchi S."/>
            <person name="Thiergart T."/>
            <person name="Pickel B."/>
            <person name="Atanasova L."/>
            <person name="Karlsson M."/>
            <person name="Huettel B."/>
            <person name="Barry K.W."/>
            <person name="Haridas S."/>
            <person name="Chen C."/>
            <person name="Bauer D."/>
            <person name="Andreopoulos W."/>
            <person name="Pangilinan J."/>
            <person name="LaButti K."/>
            <person name="Riley R."/>
            <person name="Lipzen A."/>
            <person name="Clum A."/>
            <person name="Drula E."/>
            <person name="Henrissat B."/>
            <person name="Kohler A."/>
            <person name="Grigoriev I.V."/>
            <person name="Martin F.M."/>
            <person name="Hacquard S."/>
        </authorList>
    </citation>
    <scope>NUCLEOTIDE SEQUENCE</scope>
    <source>
        <strain evidence="2">MPI-SDFR-AT-0120</strain>
    </source>
</reference>
<evidence type="ECO:0000256" key="1">
    <source>
        <dbReference type="SAM" id="MobiDB-lite"/>
    </source>
</evidence>
<comment type="caution">
    <text evidence="2">The sequence shown here is derived from an EMBL/GenBank/DDBJ whole genome shotgun (WGS) entry which is preliminary data.</text>
</comment>
<dbReference type="AlphaFoldDB" id="A0A8K0R9F6"/>
<sequence length="390" mass="44237">MPKQHYKTPPPPPGEVWDEAFWRAYRSAKALAPFSRIYECLGLKFVNKNVLHPFNPGAVVQLSVDIYALASRVCSVFPGPEVVQAAVSGCEFDKDIDALLEKYGERIWGGKREERGHLISPGAGELYTEDINWPQDKARIRVFVHQWVFMRAVKKQHYIVCKQTRDGKKAALRGGATDTEPALSKSKKVSGRHSQDQNTRPTTLTANQTSRTPATTAHPPTSAPSHSTSNPDSLSARQAKLADTLTKYIYEPQTHPNLHDKFAALKDIYLEWANHAVYYRTTMHADYNTFDAVLTAWLDIQRTLLAWSHPAHDTQPDKRTVLEKKLSEMYTEWTSVTYYFDEEPMASGEVAVRLFKRMMGGEAAGLWEEDLGVLDRRVEIVIWSSWDWDG</sequence>
<protein>
    <submittedName>
        <fullName evidence="2">Uncharacterized protein</fullName>
    </submittedName>
</protein>
<name>A0A8K0R9F6_9PLEO</name>
<organism evidence="2 3">
    <name type="scientific">Paraphoma chrysanthemicola</name>
    <dbReference type="NCBI Taxonomy" id="798071"/>
    <lineage>
        <taxon>Eukaryota</taxon>
        <taxon>Fungi</taxon>
        <taxon>Dikarya</taxon>
        <taxon>Ascomycota</taxon>
        <taxon>Pezizomycotina</taxon>
        <taxon>Dothideomycetes</taxon>
        <taxon>Pleosporomycetidae</taxon>
        <taxon>Pleosporales</taxon>
        <taxon>Pleosporineae</taxon>
        <taxon>Phaeosphaeriaceae</taxon>
        <taxon>Paraphoma</taxon>
    </lineage>
</organism>
<dbReference type="EMBL" id="JAGMVJ010000008">
    <property type="protein sequence ID" value="KAH7088143.1"/>
    <property type="molecule type" value="Genomic_DNA"/>
</dbReference>
<dbReference type="Proteomes" id="UP000813461">
    <property type="component" value="Unassembled WGS sequence"/>
</dbReference>
<feature type="compositionally biased region" description="Polar residues" evidence="1">
    <location>
        <begin position="196"/>
        <end position="208"/>
    </location>
</feature>